<organism evidence="2 3">
    <name type="scientific">Micromonospora humi</name>
    <dbReference type="NCBI Taxonomy" id="745366"/>
    <lineage>
        <taxon>Bacteria</taxon>
        <taxon>Bacillati</taxon>
        <taxon>Actinomycetota</taxon>
        <taxon>Actinomycetes</taxon>
        <taxon>Micromonosporales</taxon>
        <taxon>Micromonosporaceae</taxon>
        <taxon>Micromonospora</taxon>
    </lineage>
</organism>
<gene>
    <name evidence="2" type="ORF">GA0070213_10420</name>
</gene>
<evidence type="ECO:0000313" key="3">
    <source>
        <dbReference type="Proteomes" id="UP000199360"/>
    </source>
</evidence>
<feature type="transmembrane region" description="Helical" evidence="1">
    <location>
        <begin position="21"/>
        <end position="43"/>
    </location>
</feature>
<keyword evidence="1" id="KW-0812">Transmembrane</keyword>
<proteinExistence type="predicted"/>
<name>A0A1C5HU08_9ACTN</name>
<sequence>MGRLAERRFDGHMRLVQHLSLLAATVGAGLMAGLFAAFAYAVMPALRGADDRTFVDAMQRINVTIVNGLFLLIFLGTPVLAALSAALAWRGAGRPALPWIVVGLALYLVMFAVTAAVNVPLNDALAAAGAADLHAARQRFEATWVTWNVVRAVASTAGFGALCAALVLTGRSAG</sequence>
<evidence type="ECO:0000256" key="1">
    <source>
        <dbReference type="SAM" id="Phobius"/>
    </source>
</evidence>
<dbReference type="STRING" id="745366.GA0070213_10420"/>
<evidence type="ECO:0000313" key="2">
    <source>
        <dbReference type="EMBL" id="SCG49506.1"/>
    </source>
</evidence>
<accession>A0A1C5HU08</accession>
<feature type="transmembrane region" description="Helical" evidence="1">
    <location>
        <begin position="149"/>
        <end position="168"/>
    </location>
</feature>
<keyword evidence="1" id="KW-1133">Transmembrane helix</keyword>
<dbReference type="Pfam" id="PF08592">
    <property type="entry name" value="Anthrone_oxy"/>
    <property type="match status" value="1"/>
</dbReference>
<feature type="transmembrane region" description="Helical" evidence="1">
    <location>
        <begin position="96"/>
        <end position="117"/>
    </location>
</feature>
<keyword evidence="1" id="KW-0472">Membrane</keyword>
<dbReference type="AlphaFoldDB" id="A0A1C5HU08"/>
<protein>
    <submittedName>
        <fullName evidence="2">Uncharacterized membrane protein</fullName>
    </submittedName>
</protein>
<keyword evidence="3" id="KW-1185">Reference proteome</keyword>
<reference evidence="3" key="1">
    <citation type="submission" date="2016-06" db="EMBL/GenBank/DDBJ databases">
        <authorList>
            <person name="Varghese N."/>
            <person name="Submissions Spin"/>
        </authorList>
    </citation>
    <scope>NUCLEOTIDE SEQUENCE [LARGE SCALE GENOMIC DNA]</scope>
    <source>
        <strain evidence="3">DSM 45647</strain>
    </source>
</reference>
<dbReference type="InterPro" id="IPR013901">
    <property type="entry name" value="Anthrone_oxy"/>
</dbReference>
<dbReference type="Proteomes" id="UP000199360">
    <property type="component" value="Unassembled WGS sequence"/>
</dbReference>
<dbReference type="EMBL" id="FMDM01000004">
    <property type="protein sequence ID" value="SCG49506.1"/>
    <property type="molecule type" value="Genomic_DNA"/>
</dbReference>
<feature type="transmembrane region" description="Helical" evidence="1">
    <location>
        <begin position="63"/>
        <end position="89"/>
    </location>
</feature>